<evidence type="ECO:0000256" key="8">
    <source>
        <dbReference type="ARBA" id="ARBA00023012"/>
    </source>
</evidence>
<evidence type="ECO:0000256" key="9">
    <source>
        <dbReference type="SAM" id="Coils"/>
    </source>
</evidence>
<keyword evidence="8" id="KW-0902">Two-component regulatory system</keyword>
<evidence type="ECO:0000259" key="13">
    <source>
        <dbReference type="Pfam" id="PF07730"/>
    </source>
</evidence>
<keyword evidence="15" id="KW-1185">Reference proteome</keyword>
<evidence type="ECO:0000259" key="12">
    <source>
        <dbReference type="Pfam" id="PF07696"/>
    </source>
</evidence>
<evidence type="ECO:0000256" key="3">
    <source>
        <dbReference type="ARBA" id="ARBA00022553"/>
    </source>
</evidence>
<feature type="domain" description="7TM-DISM receptor extracellular" evidence="11">
    <location>
        <begin position="189"/>
        <end position="413"/>
    </location>
</feature>
<feature type="transmembrane region" description="Helical" evidence="10">
    <location>
        <begin position="224"/>
        <end position="245"/>
    </location>
</feature>
<comment type="caution">
    <text evidence="14">The sequence shown here is derived from an EMBL/GenBank/DDBJ whole genome shotgun (WGS) entry which is preliminary data.</text>
</comment>
<dbReference type="InterPro" id="IPR011712">
    <property type="entry name" value="Sig_transdc_His_kin_sub3_dim/P"/>
</dbReference>
<dbReference type="Gene3D" id="1.20.5.1930">
    <property type="match status" value="1"/>
</dbReference>
<feature type="transmembrane region" description="Helical" evidence="10">
    <location>
        <begin position="357"/>
        <end position="377"/>
    </location>
</feature>
<protein>
    <recommendedName>
        <fullName evidence="2">histidine kinase</fullName>
        <ecNumber evidence="2">2.7.13.3</ecNumber>
    </recommendedName>
</protein>
<reference evidence="14" key="1">
    <citation type="submission" date="2020-09" db="EMBL/GenBank/DDBJ databases">
        <authorList>
            <person name="Kim M.K."/>
        </authorList>
    </citation>
    <scope>NUCLEOTIDE SEQUENCE</scope>
    <source>
        <strain evidence="14">BT702</strain>
    </source>
</reference>
<feature type="transmembrane region" description="Helical" evidence="10">
    <location>
        <begin position="389"/>
        <end position="412"/>
    </location>
</feature>
<feature type="transmembrane region" description="Helical" evidence="10">
    <location>
        <begin position="257"/>
        <end position="276"/>
    </location>
</feature>
<keyword evidence="6" id="KW-0418">Kinase</keyword>
<keyword evidence="9" id="KW-0175">Coiled coil</keyword>
<evidence type="ECO:0000256" key="4">
    <source>
        <dbReference type="ARBA" id="ARBA00022679"/>
    </source>
</evidence>
<dbReference type="InterPro" id="IPR011622">
    <property type="entry name" value="7TMR_DISM_rcpt_extracell_dom2"/>
</dbReference>
<dbReference type="InterPro" id="IPR011623">
    <property type="entry name" value="7TMR_DISM_rcpt_extracell_dom1"/>
</dbReference>
<evidence type="ECO:0000313" key="15">
    <source>
        <dbReference type="Proteomes" id="UP000598820"/>
    </source>
</evidence>
<sequence length="634" mass="73153">MSRLWYFWLFAWMVQVAWAQPIQQPLLVGESALPSGELSLLGSIYQFEDTTGNVTIQQAIQLRNAGRFSQSKSATFRQDFGYTTSTHWLFFSLESIQKADLLLEIEYANIDQVELFEVKNDVVRLMARTGDHFRFSQRPFANNNYVFPLRMPVGTKAGYYLRFGRPDAILSFFIRLWPRPVFLQIDRDEYFVWGMYIGIVCIVMIVTLVMLLATKDRIYLWYSLYLHFMTMHLFSDAGLGFQYLWPNQPVVNEYAPVYLYVWLGMIAQITFLQFFIRQTPKNSRVHRWITVFKIVVILSLAVVVSINLAELSGRETYLYKFVASATRYFVIGLMVLTVISLREAVHRNEQSEKLINYYVYALIIEFVGFAVVSIINFCQDKGWPLPFDVETYVIIGTTVFLDIIFFSYGLAYRYRTFRQTNRTLELNLLEARQLAQQRVIDSLEDERQRLAQDLHDEVGATLSTAKGYLSKLARDEKSDVLTQSQKLIDQAASELRTISHQLMPKHIEQTGLAKSIQEAIAKVSTDHVQFDFVSLGKTVPLATQTERLILSMATDLIRHVQHREGATEATVQLIYHPDQLNLMVEDNGRSETQNKSNSSWQNLQTKANYLKAEFLVDASEHGHSVILSVPFTTT</sequence>
<dbReference type="GO" id="GO:0005524">
    <property type="term" value="F:ATP binding"/>
    <property type="evidence" value="ECO:0007669"/>
    <property type="project" value="UniProtKB-KW"/>
</dbReference>
<evidence type="ECO:0000256" key="6">
    <source>
        <dbReference type="ARBA" id="ARBA00022777"/>
    </source>
</evidence>
<dbReference type="AlphaFoldDB" id="A0A927ANA7"/>
<dbReference type="InterPro" id="IPR050482">
    <property type="entry name" value="Sensor_HK_TwoCompSys"/>
</dbReference>
<feature type="transmembrane region" description="Helical" evidence="10">
    <location>
        <begin position="288"/>
        <end position="308"/>
    </location>
</feature>
<dbReference type="Proteomes" id="UP000598820">
    <property type="component" value="Unassembled WGS sequence"/>
</dbReference>
<evidence type="ECO:0000259" key="11">
    <source>
        <dbReference type="Pfam" id="PF07695"/>
    </source>
</evidence>
<dbReference type="InterPro" id="IPR036890">
    <property type="entry name" value="HATPase_C_sf"/>
</dbReference>
<evidence type="ECO:0000256" key="5">
    <source>
        <dbReference type="ARBA" id="ARBA00022741"/>
    </source>
</evidence>
<dbReference type="Gene3D" id="3.30.565.10">
    <property type="entry name" value="Histidine kinase-like ATPase, C-terminal domain"/>
    <property type="match status" value="1"/>
</dbReference>
<keyword evidence="5" id="KW-0547">Nucleotide-binding</keyword>
<feature type="transmembrane region" description="Helical" evidence="10">
    <location>
        <begin position="328"/>
        <end position="345"/>
    </location>
</feature>
<dbReference type="GO" id="GO:0046983">
    <property type="term" value="F:protein dimerization activity"/>
    <property type="evidence" value="ECO:0007669"/>
    <property type="project" value="InterPro"/>
</dbReference>
<keyword evidence="10" id="KW-0472">Membrane</keyword>
<feature type="transmembrane region" description="Helical" evidence="10">
    <location>
        <begin position="190"/>
        <end position="212"/>
    </location>
</feature>
<evidence type="ECO:0000313" key="14">
    <source>
        <dbReference type="EMBL" id="MBD2701459.1"/>
    </source>
</evidence>
<evidence type="ECO:0000256" key="1">
    <source>
        <dbReference type="ARBA" id="ARBA00000085"/>
    </source>
</evidence>
<evidence type="ECO:0000256" key="7">
    <source>
        <dbReference type="ARBA" id="ARBA00022840"/>
    </source>
</evidence>
<feature type="domain" description="Signal transduction histidine kinase subgroup 3 dimerisation and phosphoacceptor" evidence="13">
    <location>
        <begin position="446"/>
        <end position="505"/>
    </location>
</feature>
<dbReference type="Pfam" id="PF07730">
    <property type="entry name" value="HisKA_3"/>
    <property type="match status" value="1"/>
</dbReference>
<dbReference type="EMBL" id="JACWZY010000008">
    <property type="protein sequence ID" value="MBD2701459.1"/>
    <property type="molecule type" value="Genomic_DNA"/>
</dbReference>
<evidence type="ECO:0000256" key="10">
    <source>
        <dbReference type="SAM" id="Phobius"/>
    </source>
</evidence>
<accession>A0A927ANA7</accession>
<name>A0A927ANA7_9BACT</name>
<keyword evidence="10" id="KW-0812">Transmembrane</keyword>
<feature type="domain" description="7TM-DISM receptor extracellular" evidence="12">
    <location>
        <begin position="44"/>
        <end position="177"/>
    </location>
</feature>
<dbReference type="GO" id="GO:0000155">
    <property type="term" value="F:phosphorelay sensor kinase activity"/>
    <property type="evidence" value="ECO:0007669"/>
    <property type="project" value="InterPro"/>
</dbReference>
<proteinExistence type="predicted"/>
<dbReference type="Pfam" id="PF07696">
    <property type="entry name" value="7TMR-DISMED2"/>
    <property type="match status" value="1"/>
</dbReference>
<keyword evidence="10" id="KW-1133">Transmembrane helix</keyword>
<dbReference type="Pfam" id="PF07695">
    <property type="entry name" value="7TMR-DISM_7TM"/>
    <property type="match status" value="1"/>
</dbReference>
<keyword evidence="7" id="KW-0067">ATP-binding</keyword>
<evidence type="ECO:0000256" key="2">
    <source>
        <dbReference type="ARBA" id="ARBA00012438"/>
    </source>
</evidence>
<comment type="catalytic activity">
    <reaction evidence="1">
        <text>ATP + protein L-histidine = ADP + protein N-phospho-L-histidine.</text>
        <dbReference type="EC" id="2.7.13.3"/>
    </reaction>
</comment>
<keyword evidence="3" id="KW-0597">Phosphoprotein</keyword>
<dbReference type="GO" id="GO:0016020">
    <property type="term" value="C:membrane"/>
    <property type="evidence" value="ECO:0007669"/>
    <property type="project" value="InterPro"/>
</dbReference>
<dbReference type="PANTHER" id="PTHR24421">
    <property type="entry name" value="NITRATE/NITRITE SENSOR PROTEIN NARX-RELATED"/>
    <property type="match status" value="1"/>
</dbReference>
<feature type="coiled-coil region" evidence="9">
    <location>
        <begin position="426"/>
        <end position="460"/>
    </location>
</feature>
<dbReference type="RefSeq" id="WP_190887311.1">
    <property type="nucleotide sequence ID" value="NZ_JACWZY010000008.1"/>
</dbReference>
<organism evidence="14 15">
    <name type="scientific">Spirosoma profusum</name>
    <dbReference type="NCBI Taxonomy" id="2771354"/>
    <lineage>
        <taxon>Bacteria</taxon>
        <taxon>Pseudomonadati</taxon>
        <taxon>Bacteroidota</taxon>
        <taxon>Cytophagia</taxon>
        <taxon>Cytophagales</taxon>
        <taxon>Cytophagaceae</taxon>
        <taxon>Spirosoma</taxon>
    </lineage>
</organism>
<dbReference type="PANTHER" id="PTHR24421:SF10">
    <property type="entry name" value="NITRATE_NITRITE SENSOR PROTEIN NARQ"/>
    <property type="match status" value="1"/>
</dbReference>
<keyword evidence="4" id="KW-0808">Transferase</keyword>
<dbReference type="Gene3D" id="2.60.40.2380">
    <property type="match status" value="1"/>
</dbReference>
<gene>
    <name evidence="14" type="ORF">IC229_12480</name>
</gene>
<dbReference type="EC" id="2.7.13.3" evidence="2"/>